<protein>
    <submittedName>
        <fullName evidence="1">Uncharacterized protein</fullName>
    </submittedName>
</protein>
<accession>A0ACB9BKU7</accession>
<sequence length="80" mass="9298">MWKNETGEACIFPNILSVLVVEDLLERLVFPGWVLHTVSKEFPIFQISNPVDILTFTSRHLNSHIDTRSRRRLLPFIGVH</sequence>
<dbReference type="Proteomes" id="UP001055811">
    <property type="component" value="Linkage Group LG06"/>
</dbReference>
<keyword evidence="2" id="KW-1185">Reference proteome</keyword>
<gene>
    <name evidence="1" type="ORF">L2E82_33553</name>
</gene>
<evidence type="ECO:0000313" key="1">
    <source>
        <dbReference type="EMBL" id="KAI3722514.1"/>
    </source>
</evidence>
<reference evidence="2" key="1">
    <citation type="journal article" date="2022" name="Mol. Ecol. Resour.">
        <title>The genomes of chicory, endive, great burdock and yacon provide insights into Asteraceae palaeo-polyploidization history and plant inulin production.</title>
        <authorList>
            <person name="Fan W."/>
            <person name="Wang S."/>
            <person name="Wang H."/>
            <person name="Wang A."/>
            <person name="Jiang F."/>
            <person name="Liu H."/>
            <person name="Zhao H."/>
            <person name="Xu D."/>
            <person name="Zhang Y."/>
        </authorList>
    </citation>
    <scope>NUCLEOTIDE SEQUENCE [LARGE SCALE GENOMIC DNA]</scope>
    <source>
        <strain evidence="2">cv. Punajuju</strain>
    </source>
</reference>
<comment type="caution">
    <text evidence="1">The sequence shown here is derived from an EMBL/GenBank/DDBJ whole genome shotgun (WGS) entry which is preliminary data.</text>
</comment>
<proteinExistence type="predicted"/>
<reference evidence="1 2" key="2">
    <citation type="journal article" date="2022" name="Mol. Ecol. Resour.">
        <title>The genomes of chicory, endive, great burdock and yacon provide insights into Asteraceae paleo-polyploidization history and plant inulin production.</title>
        <authorList>
            <person name="Fan W."/>
            <person name="Wang S."/>
            <person name="Wang H."/>
            <person name="Wang A."/>
            <person name="Jiang F."/>
            <person name="Liu H."/>
            <person name="Zhao H."/>
            <person name="Xu D."/>
            <person name="Zhang Y."/>
        </authorList>
    </citation>
    <scope>NUCLEOTIDE SEQUENCE [LARGE SCALE GENOMIC DNA]</scope>
    <source>
        <strain evidence="2">cv. Punajuju</strain>
        <tissue evidence="1">Leaves</tissue>
    </source>
</reference>
<organism evidence="1 2">
    <name type="scientific">Cichorium intybus</name>
    <name type="common">Chicory</name>
    <dbReference type="NCBI Taxonomy" id="13427"/>
    <lineage>
        <taxon>Eukaryota</taxon>
        <taxon>Viridiplantae</taxon>
        <taxon>Streptophyta</taxon>
        <taxon>Embryophyta</taxon>
        <taxon>Tracheophyta</taxon>
        <taxon>Spermatophyta</taxon>
        <taxon>Magnoliopsida</taxon>
        <taxon>eudicotyledons</taxon>
        <taxon>Gunneridae</taxon>
        <taxon>Pentapetalae</taxon>
        <taxon>asterids</taxon>
        <taxon>campanulids</taxon>
        <taxon>Asterales</taxon>
        <taxon>Asteraceae</taxon>
        <taxon>Cichorioideae</taxon>
        <taxon>Cichorieae</taxon>
        <taxon>Cichoriinae</taxon>
        <taxon>Cichorium</taxon>
    </lineage>
</organism>
<dbReference type="EMBL" id="CM042014">
    <property type="protein sequence ID" value="KAI3722514.1"/>
    <property type="molecule type" value="Genomic_DNA"/>
</dbReference>
<evidence type="ECO:0000313" key="2">
    <source>
        <dbReference type="Proteomes" id="UP001055811"/>
    </source>
</evidence>
<name>A0ACB9BKU7_CICIN</name>